<dbReference type="InterPro" id="IPR013381">
    <property type="entry name" value="CRISPR-assoc_prot_Cse1"/>
</dbReference>
<dbReference type="AlphaFoldDB" id="A0A4P6ENU0"/>
<protein>
    <submittedName>
        <fullName evidence="1">Type I-E CRISPR-associated protein Cse1/CasA</fullName>
    </submittedName>
</protein>
<dbReference type="Proteomes" id="UP000291758">
    <property type="component" value="Chromosome"/>
</dbReference>
<proteinExistence type="predicted"/>
<dbReference type="NCBIfam" id="TIGR02547">
    <property type="entry name" value="casA_cse1"/>
    <property type="match status" value="1"/>
</dbReference>
<dbReference type="CDD" id="cd09729">
    <property type="entry name" value="Cse1_I-E"/>
    <property type="match status" value="1"/>
</dbReference>
<keyword evidence="2" id="KW-1185">Reference proteome</keyword>
<dbReference type="Gene3D" id="1.10.132.100">
    <property type="match status" value="1"/>
</dbReference>
<organism evidence="1 2">
    <name type="scientific">Xylanimonas allomyrinae</name>
    <dbReference type="NCBI Taxonomy" id="2509459"/>
    <lineage>
        <taxon>Bacteria</taxon>
        <taxon>Bacillati</taxon>
        <taxon>Actinomycetota</taxon>
        <taxon>Actinomycetes</taxon>
        <taxon>Micrococcales</taxon>
        <taxon>Promicromonosporaceae</taxon>
        <taxon>Xylanimonas</taxon>
    </lineage>
</organism>
<dbReference type="EMBL" id="CP035495">
    <property type="protein sequence ID" value="QAY64106.1"/>
    <property type="molecule type" value="Genomic_DNA"/>
</dbReference>
<evidence type="ECO:0000313" key="2">
    <source>
        <dbReference type="Proteomes" id="UP000291758"/>
    </source>
</evidence>
<evidence type="ECO:0000313" key="1">
    <source>
        <dbReference type="EMBL" id="QAY64106.1"/>
    </source>
</evidence>
<dbReference type="OrthoDB" id="3187690at2"/>
<gene>
    <name evidence="1" type="primary">casA</name>
    <name evidence="1" type="ORF">ET495_13730</name>
</gene>
<dbReference type="KEGG" id="xyl:ET495_13730"/>
<accession>A0A4P6ENU0</accession>
<dbReference type="RefSeq" id="WP_129205265.1">
    <property type="nucleotide sequence ID" value="NZ_CP035495.1"/>
</dbReference>
<reference evidence="1 2" key="1">
    <citation type="submission" date="2019-01" db="EMBL/GenBank/DDBJ databases">
        <title>Genome sequencing of strain 2JSPR-7.</title>
        <authorList>
            <person name="Heo J."/>
            <person name="Kim S.-J."/>
            <person name="Kim J.-S."/>
            <person name="Hong S.-B."/>
            <person name="Kwon S.-W."/>
        </authorList>
    </citation>
    <scope>NUCLEOTIDE SEQUENCE [LARGE SCALE GENOMIC DNA]</scope>
    <source>
        <strain evidence="1 2">2JSPR-7</strain>
    </source>
</reference>
<dbReference type="Pfam" id="PF09481">
    <property type="entry name" value="CRISPR_Cse1"/>
    <property type="match status" value="1"/>
</dbReference>
<sequence>MSDLHFNLVDEPWIPVLSTQGRASEVSLREVFHRARDVVTLTGELPTQSVALLRLLLAVLHRAVEGPVRLEDWAEVRDRWDETVEDVDSYLDDWHDRFWMQHPAQPFMQVPDLRTAKDEVFGLERIVCDGPGTSTFLTTRVGAALQTASWPEAARWLVHVHAYDVSGIHSGAVGDPRVKGGKGYGIGTGWAGQIGALHLVGDDLRETLLLNLLVPGAAGMEVDAGADLPVWERPPLGVLPEGWHPDDGADQAYRRPRGPVDLYTWPTRRIRLEGTPERATGVVNAQGDRATPHNRFTVEPMTAWRHSDPQTKKFGHDTYMPLKHERSRAAWRGLEALLPRTSHPAKDGGPVRRRPPALAEWAAQLGTAELVGPGLLRWRAVGIEYGSNESVYDEIVADELALPAALFTDHELAQLAVDAVDAAEKAVFALGSLAQNVALAAGGSTESDAPRTRVATRAYAELDPEFRTWLRTLTAGADPLERRAAWHRSVLWLVNDLADEEVDDAGPAALVGRTAGGQFRDAGLALHWFRKKVRDVLPHAFAPHPPTAPSNPEETP</sequence>
<name>A0A4P6ENU0_9MICO</name>